<evidence type="ECO:0000313" key="1">
    <source>
        <dbReference type="EMBL" id="AUR82588.1"/>
    </source>
</evidence>
<reference evidence="1 2" key="1">
    <citation type="submission" date="2017-11" db="EMBL/GenBank/DDBJ databases">
        <title>A major lineage of nontailed dsDNA viruses as unrecognized killers of marine bacteria.</title>
        <authorList>
            <person name="Kauffman K.M."/>
            <person name="Hussain F.A."/>
            <person name="Yang J."/>
            <person name="Arevalo P."/>
            <person name="Brown J.M."/>
            <person name="Chang W.K."/>
            <person name="VanInsberghe D."/>
            <person name="Elsherbini J."/>
            <person name="Cutler M.B."/>
            <person name="Kelly L."/>
            <person name="Polz M.F."/>
        </authorList>
    </citation>
    <scope>NUCLEOTIDE SEQUENCE [LARGE SCALE GENOMIC DNA]</scope>
</reference>
<protein>
    <submittedName>
        <fullName evidence="1">Coil containing protein</fullName>
    </submittedName>
</protein>
<proteinExistence type="predicted"/>
<name>A0A2I7QMG2_9CAUD</name>
<accession>A0A2I7QMG2</accession>
<dbReference type="Proteomes" id="UP000269377">
    <property type="component" value="Segment"/>
</dbReference>
<dbReference type="EMBL" id="MG592409">
    <property type="protein sequence ID" value="AUR82588.1"/>
    <property type="molecule type" value="Genomic_DNA"/>
</dbReference>
<gene>
    <name evidence="1" type="ORF">NVP1025O_105</name>
</gene>
<organism evidence="1 2">
    <name type="scientific">Vibrio phage 1.025.O._10N.222.46.B6</name>
    <dbReference type="NCBI Taxonomy" id="1881420"/>
    <lineage>
        <taxon>Viruses</taxon>
        <taxon>Duplodnaviria</taxon>
        <taxon>Heunggongvirae</taxon>
        <taxon>Uroviricota</taxon>
        <taxon>Caudoviricetes</taxon>
        <taxon>Schitoviridae</taxon>
        <taxon>Pontosvirinae</taxon>
        <taxon>Nahantvirus</taxon>
        <taxon>Nahantvirus 49C7</taxon>
    </lineage>
</organism>
<evidence type="ECO:0000313" key="2">
    <source>
        <dbReference type="Proteomes" id="UP000269377"/>
    </source>
</evidence>
<sequence length="53" mass="6246">MLMNIWLLIKLPYNIIRIICHYIECGAQSIDTIADAEVKRKEARAEREESLRD</sequence>